<dbReference type="Proteomes" id="UP000252519">
    <property type="component" value="Unassembled WGS sequence"/>
</dbReference>
<gene>
    <name evidence="2" type="ORF">ANCCAN_17411</name>
</gene>
<proteinExistence type="predicted"/>
<protein>
    <recommendedName>
        <fullName evidence="1">SCP domain-containing protein</fullName>
    </recommendedName>
</protein>
<comment type="caution">
    <text evidence="2">The sequence shown here is derived from an EMBL/GenBank/DDBJ whole genome shotgun (WGS) entry which is preliminary data.</text>
</comment>
<accession>A0A368FWY2</accession>
<name>A0A368FWY2_ANCCA</name>
<evidence type="ECO:0000313" key="3">
    <source>
        <dbReference type="Proteomes" id="UP000252519"/>
    </source>
</evidence>
<dbReference type="AlphaFoldDB" id="A0A368FWY2"/>
<dbReference type="SUPFAM" id="SSF55797">
    <property type="entry name" value="PR-1-like"/>
    <property type="match status" value="1"/>
</dbReference>
<dbReference type="Pfam" id="PF00188">
    <property type="entry name" value="CAP"/>
    <property type="match status" value="1"/>
</dbReference>
<dbReference type="InterPro" id="IPR014044">
    <property type="entry name" value="CAP_dom"/>
</dbReference>
<dbReference type="Gene3D" id="3.40.33.10">
    <property type="entry name" value="CAP"/>
    <property type="match status" value="1"/>
</dbReference>
<dbReference type="InterPro" id="IPR035940">
    <property type="entry name" value="CAP_sf"/>
</dbReference>
<organism evidence="2 3">
    <name type="scientific">Ancylostoma caninum</name>
    <name type="common">Dog hookworm</name>
    <dbReference type="NCBI Taxonomy" id="29170"/>
    <lineage>
        <taxon>Eukaryota</taxon>
        <taxon>Metazoa</taxon>
        <taxon>Ecdysozoa</taxon>
        <taxon>Nematoda</taxon>
        <taxon>Chromadorea</taxon>
        <taxon>Rhabditida</taxon>
        <taxon>Rhabditina</taxon>
        <taxon>Rhabditomorpha</taxon>
        <taxon>Strongyloidea</taxon>
        <taxon>Ancylostomatidae</taxon>
        <taxon>Ancylostomatinae</taxon>
        <taxon>Ancylostoma</taxon>
    </lineage>
</organism>
<evidence type="ECO:0000259" key="1">
    <source>
        <dbReference type="Pfam" id="PF00188"/>
    </source>
</evidence>
<dbReference type="EMBL" id="JOJR01000533">
    <property type="protein sequence ID" value="RCN36706.1"/>
    <property type="molecule type" value="Genomic_DNA"/>
</dbReference>
<sequence length="82" mass="9128">MHQSTGSQRLSLPNPHISNFAKMMWDSHTHVGCAVVKCLFFTNVVCHYRPADARPGRLRNTIYTMGPNCSQCKTVCVDGLCS</sequence>
<reference evidence="2 3" key="1">
    <citation type="submission" date="2014-10" db="EMBL/GenBank/DDBJ databases">
        <title>Draft genome of the hookworm Ancylostoma caninum.</title>
        <authorList>
            <person name="Mitreva M."/>
        </authorList>
    </citation>
    <scope>NUCLEOTIDE SEQUENCE [LARGE SCALE GENOMIC DNA]</scope>
    <source>
        <strain evidence="2 3">Baltimore</strain>
    </source>
</reference>
<evidence type="ECO:0000313" key="2">
    <source>
        <dbReference type="EMBL" id="RCN36706.1"/>
    </source>
</evidence>
<keyword evidence="3" id="KW-1185">Reference proteome</keyword>
<feature type="domain" description="SCP" evidence="1">
    <location>
        <begin position="15"/>
        <end position="48"/>
    </location>
</feature>